<dbReference type="AlphaFoldDB" id="A0AAP0EV50"/>
<feature type="compositionally biased region" description="Basic and acidic residues" evidence="1">
    <location>
        <begin position="77"/>
        <end position="86"/>
    </location>
</feature>
<comment type="caution">
    <text evidence="2">The sequence shown here is derived from an EMBL/GenBank/DDBJ whole genome shotgun (WGS) entry which is preliminary data.</text>
</comment>
<reference evidence="2 3" key="1">
    <citation type="submission" date="2024-01" db="EMBL/GenBank/DDBJ databases">
        <title>Genome assemblies of Stephania.</title>
        <authorList>
            <person name="Yang L."/>
        </authorList>
    </citation>
    <scope>NUCLEOTIDE SEQUENCE [LARGE SCALE GENOMIC DNA]</scope>
    <source>
        <strain evidence="2">JXDWG</strain>
        <tissue evidence="2">Leaf</tissue>
    </source>
</reference>
<evidence type="ECO:0000256" key="1">
    <source>
        <dbReference type="SAM" id="MobiDB-lite"/>
    </source>
</evidence>
<sequence length="101" mass="11400">MASGSGADSVRRKTWSGARARCRACSFLDERRESTKFDDEMELSISVEINNGAAEDDAVQQLAVTAGARAQASGSNARREVADQRQRRWRTDRRVKLVRWR</sequence>
<proteinExistence type="predicted"/>
<evidence type="ECO:0000313" key="3">
    <source>
        <dbReference type="Proteomes" id="UP001419268"/>
    </source>
</evidence>
<dbReference type="EMBL" id="JBBNAG010000010">
    <property type="protein sequence ID" value="KAK9099994.1"/>
    <property type="molecule type" value="Genomic_DNA"/>
</dbReference>
<accession>A0AAP0EV50</accession>
<protein>
    <submittedName>
        <fullName evidence="2">Uncharacterized protein</fullName>
    </submittedName>
</protein>
<organism evidence="2 3">
    <name type="scientific">Stephania cephalantha</name>
    <dbReference type="NCBI Taxonomy" id="152367"/>
    <lineage>
        <taxon>Eukaryota</taxon>
        <taxon>Viridiplantae</taxon>
        <taxon>Streptophyta</taxon>
        <taxon>Embryophyta</taxon>
        <taxon>Tracheophyta</taxon>
        <taxon>Spermatophyta</taxon>
        <taxon>Magnoliopsida</taxon>
        <taxon>Ranunculales</taxon>
        <taxon>Menispermaceae</taxon>
        <taxon>Menispermoideae</taxon>
        <taxon>Cissampelideae</taxon>
        <taxon>Stephania</taxon>
    </lineage>
</organism>
<dbReference type="Proteomes" id="UP001419268">
    <property type="component" value="Unassembled WGS sequence"/>
</dbReference>
<name>A0AAP0EV50_9MAGN</name>
<keyword evidence="3" id="KW-1185">Reference proteome</keyword>
<feature type="region of interest" description="Disordered" evidence="1">
    <location>
        <begin position="66"/>
        <end position="86"/>
    </location>
</feature>
<gene>
    <name evidence="2" type="ORF">Scep_023424</name>
</gene>
<evidence type="ECO:0000313" key="2">
    <source>
        <dbReference type="EMBL" id="KAK9099994.1"/>
    </source>
</evidence>